<dbReference type="SUPFAM" id="SSF48371">
    <property type="entry name" value="ARM repeat"/>
    <property type="match status" value="1"/>
</dbReference>
<dbReference type="InterPro" id="IPR057990">
    <property type="entry name" value="TPR_SYO1"/>
</dbReference>
<gene>
    <name evidence="5" type="ORF">PF004_g1791</name>
</gene>
<dbReference type="GO" id="GO:0006606">
    <property type="term" value="P:protein import into nucleus"/>
    <property type="evidence" value="ECO:0007669"/>
    <property type="project" value="TreeGrafter"/>
</dbReference>
<evidence type="ECO:0000256" key="1">
    <source>
        <dbReference type="ARBA" id="ARBA00049983"/>
    </source>
</evidence>
<dbReference type="InterPro" id="IPR052616">
    <property type="entry name" value="SYO1-like"/>
</dbReference>
<dbReference type="GO" id="GO:0042273">
    <property type="term" value="P:ribosomal large subunit biogenesis"/>
    <property type="evidence" value="ECO:0007669"/>
    <property type="project" value="TreeGrafter"/>
</dbReference>
<organism evidence="5 6">
    <name type="scientific">Phytophthora fragariae</name>
    <dbReference type="NCBI Taxonomy" id="53985"/>
    <lineage>
        <taxon>Eukaryota</taxon>
        <taxon>Sar</taxon>
        <taxon>Stramenopiles</taxon>
        <taxon>Oomycota</taxon>
        <taxon>Peronosporomycetes</taxon>
        <taxon>Peronosporales</taxon>
        <taxon>Peronosporaceae</taxon>
        <taxon>Phytophthora</taxon>
    </lineage>
</organism>
<dbReference type="GO" id="GO:0051082">
    <property type="term" value="F:unfolded protein binding"/>
    <property type="evidence" value="ECO:0007669"/>
    <property type="project" value="TreeGrafter"/>
</dbReference>
<sequence>MGKAKKLRTISHKKRAPPTGGPSTAEIEELQATDFSVVAADEAQLFKGLVDLQGAVREATCVAIATMFGDVESSDEAEAKSRRKLQRMVDAGLLMKLIPRVVDPLPMVRQHALGALRNISVTGGLELCELMTTQNVITPLVKVITDNATDQVLNGSGDQRAVRVLEQAVALLGNLCESCQAAINELTQGELLPPIFKIVKQARAHAALHLETLKLLLLISEGNAQLNELMSNNADYQQTIVEIIKAPADKMGLQTRLVAVGIAVNLQTILQGEQNVACMVPVLETALAYDAVTVVQMAQQASEIYELSQKNVLGDDSVEVDEEREEMEQKITAAQLKVRAWRDDVHALTMAMELVAQLAVSGDENDDEEEWASDDEDAMEEYAASQMDTDAVSANGSPVSKSLETSRVFPLCVTILQGLVSIPQLPTKAIGKDFEKMRIRVCNAINNLLLSVSWEVLGEEVVPQVFRNLCALYGNLNREVEAASATPTDFSLDSSATNDIEVAVTAAMLSALRRSTAENRQLAVSGEDAQLILNCAAQGRSPESRLNAIGMIGCVGKRCSSAAEKEAVGRALGSRLDDSSLEVVAETLNAIFDVYDDEQFDDTFRALNFLSALERTSSALKAKLKAEQKQLDRALVAHVKETRLNLLRFIKYKKKHLFCILLMLSNTGQWNRRAVLESSGTRGSIGPFKYQRIPVSANTSSKQLGSTNFWVWLEEEVVDVDTTADDASVVLQTHSTKLGYVTVDVVVMEVEVLVAACNGLVDSATKAIKTHKTADIPVTCMVSSSRARASFHQLVGARRYAPSTRIGNWNEDLMLEEARMKEFTLRKAQGSLLATHTLKASFLNQKAPRSFDPDGRIHFNQAVALGHLESDALLACNIFEETPSIGSEEYLVTAISSSTSVSRNTFRIISPQVWKAAVARGDGFKFDVPGEPLRYDEPFLIMCNEALLADDKSVLLKPPLFLKSGLKTEQSMSPITYKQRVWLSAEADSGALWSCVKADLAGTEKLLAAGQPVVAGDRIALVHKMTGQALLTQSGAKQPTDFGVELEVCTHAARGAGKRHHLAAEIEGTRTPDTEGYPNLSSNMWTFVLARSAHEAQDDRTLPQFASAASVIDALQRCLAADSLYTFRGFIAALTRADSKGSGHLSHEEAKWVIRQQYSSLPLRDEHLDLLFDNFDKRKAGFFPLADLLKALRLPVPENRRALMEAAYDRLQQQTPDGKLTLGALCAAYDPSIDSRVGAQQLSLSDAVAVYRNLWSNQNVNAEVSRRDFMEVYSDISMVVAHDAHFEQLLAESWR</sequence>
<dbReference type="Gene3D" id="1.10.238.10">
    <property type="entry name" value="EF-hand"/>
    <property type="match status" value="1"/>
</dbReference>
<evidence type="ECO:0000313" key="6">
    <source>
        <dbReference type="Proteomes" id="UP000476176"/>
    </source>
</evidence>
<name>A0A6G0PRA7_9STRA</name>
<evidence type="ECO:0000313" key="5">
    <source>
        <dbReference type="EMBL" id="KAE9252797.1"/>
    </source>
</evidence>
<dbReference type="PANTHER" id="PTHR13347">
    <property type="entry name" value="HEAT REPEAT-CONTAINING PROTEIN 3"/>
    <property type="match status" value="1"/>
</dbReference>
<dbReference type="Proteomes" id="UP000476176">
    <property type="component" value="Unassembled WGS sequence"/>
</dbReference>
<dbReference type="InterPro" id="IPR016024">
    <property type="entry name" value="ARM-type_fold"/>
</dbReference>
<comment type="similarity">
    <text evidence="1">Belongs to the nuclear import and ribosome assembly adapter family.</text>
</comment>
<keyword evidence="2" id="KW-0175">Coiled coil</keyword>
<dbReference type="SUPFAM" id="SSF47473">
    <property type="entry name" value="EF-hand"/>
    <property type="match status" value="1"/>
</dbReference>
<feature type="region of interest" description="Disordered" evidence="3">
    <location>
        <begin position="1"/>
        <end position="24"/>
    </location>
</feature>
<dbReference type="SMART" id="SM00185">
    <property type="entry name" value="ARM"/>
    <property type="match status" value="2"/>
</dbReference>
<dbReference type="PANTHER" id="PTHR13347:SF1">
    <property type="entry name" value="HEAT REPEAT-CONTAINING PROTEIN 3"/>
    <property type="match status" value="1"/>
</dbReference>
<evidence type="ECO:0000256" key="2">
    <source>
        <dbReference type="SAM" id="Coils"/>
    </source>
</evidence>
<evidence type="ECO:0000259" key="4">
    <source>
        <dbReference type="Pfam" id="PF25567"/>
    </source>
</evidence>
<protein>
    <recommendedName>
        <fullName evidence="4">SYO1-like TPR repeats domain-containing protein</fullName>
    </recommendedName>
</protein>
<dbReference type="InterPro" id="IPR000225">
    <property type="entry name" value="Armadillo"/>
</dbReference>
<accession>A0A6G0PRA7</accession>
<reference evidence="5 6" key="1">
    <citation type="submission" date="2018-09" db="EMBL/GenBank/DDBJ databases">
        <title>Genomic investigation of the strawberry pathogen Phytophthora fragariae indicates pathogenicity is determined by transcriptional variation in three key races.</title>
        <authorList>
            <person name="Adams T.M."/>
            <person name="Armitage A.D."/>
            <person name="Sobczyk M.K."/>
            <person name="Bates H.J."/>
            <person name="Dunwell J.M."/>
            <person name="Nellist C.F."/>
            <person name="Harrison R.J."/>
        </authorList>
    </citation>
    <scope>NUCLEOTIDE SEQUENCE [LARGE SCALE GENOMIC DNA]</scope>
    <source>
        <strain evidence="5 6">BC-23</strain>
    </source>
</reference>
<feature type="domain" description="SYO1-like TPR repeats" evidence="4">
    <location>
        <begin position="426"/>
        <end position="655"/>
    </location>
</feature>
<dbReference type="InterPro" id="IPR011989">
    <property type="entry name" value="ARM-like"/>
</dbReference>
<proteinExistence type="inferred from homology"/>
<dbReference type="Pfam" id="PF25567">
    <property type="entry name" value="TPR_SYO1"/>
    <property type="match status" value="1"/>
</dbReference>
<feature type="compositionally biased region" description="Basic residues" evidence="3">
    <location>
        <begin position="1"/>
        <end position="16"/>
    </location>
</feature>
<dbReference type="InterPro" id="IPR011992">
    <property type="entry name" value="EF-hand-dom_pair"/>
</dbReference>
<comment type="caution">
    <text evidence="5">The sequence shown here is derived from an EMBL/GenBank/DDBJ whole genome shotgun (WGS) entry which is preliminary data.</text>
</comment>
<feature type="coiled-coil region" evidence="2">
    <location>
        <begin position="317"/>
        <end position="344"/>
    </location>
</feature>
<dbReference type="EMBL" id="QXGC01000047">
    <property type="protein sequence ID" value="KAE9252797.1"/>
    <property type="molecule type" value="Genomic_DNA"/>
</dbReference>
<dbReference type="Gene3D" id="1.25.10.10">
    <property type="entry name" value="Leucine-rich Repeat Variant"/>
    <property type="match status" value="1"/>
</dbReference>
<evidence type="ECO:0000256" key="3">
    <source>
        <dbReference type="SAM" id="MobiDB-lite"/>
    </source>
</evidence>